<proteinExistence type="predicted"/>
<dbReference type="GeneTree" id="ENSGT00410000028701"/>
<dbReference type="Pfam" id="PF17705">
    <property type="entry name" value="DUF5551"/>
    <property type="match status" value="1"/>
</dbReference>
<reference evidence="1 2" key="1">
    <citation type="submission" date="2012-03" db="EMBL/GenBank/DDBJ databases">
        <title>Whole Genome Assembly of Papio anubis.</title>
        <authorList>
            <person name="Liu Y.L."/>
            <person name="Abraham K.A."/>
            <person name="Akbar H.A."/>
            <person name="Ali S.A."/>
            <person name="Anosike U.A."/>
            <person name="Aqrawi P.A."/>
            <person name="Arias F.A."/>
            <person name="Attaway T.A."/>
            <person name="Awwad R.A."/>
            <person name="Babu C.B."/>
            <person name="Bandaranaike D.B."/>
            <person name="Battles P.B."/>
            <person name="Bell A.B."/>
            <person name="Beltran B.B."/>
            <person name="Berhane-Mersha D.B."/>
            <person name="Bess C.B."/>
            <person name="Bickham C.B."/>
            <person name="Bolden T.B."/>
            <person name="Carter K.C."/>
            <person name="Chau D.C."/>
            <person name="Chavez A.C."/>
            <person name="Clerc-Blankenburg K.C."/>
            <person name="Coyle M.C."/>
            <person name="Dao M.D."/>
            <person name="Davila M.L.D."/>
            <person name="Davy-Carroll L.D."/>
            <person name="Denson S.D."/>
            <person name="Dinh H.D."/>
            <person name="Fernandez S.F."/>
            <person name="Fernando P.F."/>
            <person name="Forbes L.F."/>
            <person name="Francis C.F."/>
            <person name="Francisco L.F."/>
            <person name="Fu Q.F."/>
            <person name="Garcia-Iii R.G."/>
            <person name="Garrett T.G."/>
            <person name="Gross S.G."/>
            <person name="Gubbala S.G."/>
            <person name="Hirani K.H."/>
            <person name="Hogues M.H."/>
            <person name="Hollins B.H."/>
            <person name="Jackson L.J."/>
            <person name="Javaid M.J."/>
            <person name="Jhangiani S.J."/>
            <person name="Johnson A.J."/>
            <person name="Johnson B.J."/>
            <person name="Jones J.J."/>
            <person name="Joshi V.J."/>
            <person name="Kalu J.K."/>
            <person name="Khan N.K."/>
            <person name="Korchina V.K."/>
            <person name="Kovar C.K."/>
            <person name="Lago L.L."/>
            <person name="Lara F.L."/>
            <person name="Le T.-K.L."/>
            <person name="Lee S.L."/>
            <person name="Legall-Iii F.L."/>
            <person name="Lemon S.L."/>
            <person name="Liu J.L."/>
            <person name="Liu Y.-S.L."/>
            <person name="Liyanage D.L."/>
            <person name="Lopez J.L."/>
            <person name="Lorensuhewa L.L."/>
            <person name="Mata R.M."/>
            <person name="Mathew T.M."/>
            <person name="Mercado C.M."/>
            <person name="Mercado I.M."/>
            <person name="Morales K.M."/>
            <person name="Morgan M.M."/>
            <person name="Munidasa M.M."/>
            <person name="Ngo D.N."/>
            <person name="Nguyen L.N."/>
            <person name="Nguyen T.N."/>
            <person name="Nguyen N.N."/>
            <person name="Obregon M.O."/>
            <person name="Okwuonu G.O."/>
            <person name="Ongeri F.O."/>
            <person name="Onwere C.O."/>
            <person name="Osifeso I.O."/>
            <person name="Parra A.P."/>
            <person name="Patil S.P."/>
            <person name="Perez A.P."/>
            <person name="Perez Y.P."/>
            <person name="Pham C.P."/>
            <person name="Pu L.-L.P."/>
            <person name="Puazo M.P."/>
            <person name="Quiroz J.Q."/>
            <person name="Rouhana J.R."/>
            <person name="Ruiz M.R."/>
            <person name="Ruiz S.-J.R."/>
            <person name="Saada N.S."/>
            <person name="Santibanez J.S."/>
            <person name="Scheel M.S."/>
            <person name="Schneider B.S."/>
            <person name="Simmons D.S."/>
            <person name="Sisson I.S."/>
            <person name="Tang L.-Y.T."/>
            <person name="Thornton R.T."/>
            <person name="Tisius J.T."/>
            <person name="Toledanes G.T."/>
            <person name="Trejos Z.T."/>
            <person name="Usmani K.U."/>
            <person name="Varghese R.V."/>
            <person name="Vattathil S.V."/>
            <person name="Vee V.V."/>
            <person name="Walker D.W."/>
            <person name="Weissenberger G.W."/>
            <person name="White C.W."/>
            <person name="Williams A.W."/>
            <person name="Woodworth J.W."/>
            <person name="Wright R.W."/>
            <person name="Zhu Y.Z."/>
            <person name="Han Y.H."/>
            <person name="Newsham I.N."/>
            <person name="Nazareth L.N."/>
            <person name="Worley K.W."/>
            <person name="Muzny D.M."/>
            <person name="Rogers J.R."/>
            <person name="Gibbs R.G."/>
        </authorList>
    </citation>
    <scope>NUCLEOTIDE SEQUENCE [LARGE SCALE GENOMIC DNA]</scope>
</reference>
<dbReference type="OMA" id="RPGKAEW"/>
<protein>
    <submittedName>
        <fullName evidence="1">Uncharacterized protein</fullName>
    </submittedName>
</protein>
<keyword evidence="2" id="KW-1185">Reference proteome</keyword>
<dbReference type="Proteomes" id="UP000028761">
    <property type="component" value="Chromosome 11"/>
</dbReference>
<dbReference type="Bgee" id="ENSPANG00000023137">
    <property type="expression patterns" value="Expressed in postnatal subventricular zone and 7 other cell types or tissues"/>
</dbReference>
<reference evidence="1" key="3">
    <citation type="submission" date="2025-09" db="UniProtKB">
        <authorList>
            <consortium name="Ensembl"/>
        </authorList>
    </citation>
    <scope>IDENTIFICATION</scope>
</reference>
<dbReference type="AlphaFoldDB" id="A0A096P3N7"/>
<reference evidence="1" key="2">
    <citation type="submission" date="2025-08" db="UniProtKB">
        <authorList>
            <consortium name="Ensembl"/>
        </authorList>
    </citation>
    <scope>IDENTIFICATION</scope>
</reference>
<organism evidence="1 2">
    <name type="scientific">Papio anubis</name>
    <name type="common">Olive baboon</name>
    <dbReference type="NCBI Taxonomy" id="9555"/>
    <lineage>
        <taxon>Eukaryota</taxon>
        <taxon>Metazoa</taxon>
        <taxon>Chordata</taxon>
        <taxon>Craniata</taxon>
        <taxon>Vertebrata</taxon>
        <taxon>Euteleostomi</taxon>
        <taxon>Mammalia</taxon>
        <taxon>Eutheria</taxon>
        <taxon>Euarchontoglires</taxon>
        <taxon>Primates</taxon>
        <taxon>Haplorrhini</taxon>
        <taxon>Catarrhini</taxon>
        <taxon>Cercopithecidae</taxon>
        <taxon>Cercopithecinae</taxon>
        <taxon>Papio</taxon>
    </lineage>
</organism>
<dbReference type="eggNOG" id="ENOG502TDXB">
    <property type="taxonomic scope" value="Eukaryota"/>
</dbReference>
<dbReference type="HOGENOM" id="CLU_152304_0_0_1"/>
<sequence>MATSERRIYSMESMAPEISEDIGCLLAYMKESVCVLLISQSFFSCVAEMYIPDMNRPGKAERRAEKGLRPPRELAGETRRLQSWPTLARWLRRVSFSLYKPSIQAAPEPDPGNWAKSPRLSLGPEGITKGKHGFKFQGIKEKFNVSKKVLKMTFL</sequence>
<dbReference type="Ensembl" id="ENSPANT00000021141.3">
    <property type="protein sequence ID" value="ENSPANP00000019962.1"/>
    <property type="gene ID" value="ENSPANG00000023137.3"/>
</dbReference>
<dbReference type="InterPro" id="IPR040874">
    <property type="entry name" value="DUF5551"/>
</dbReference>
<accession>A0A096P3N7</accession>
<evidence type="ECO:0000313" key="1">
    <source>
        <dbReference type="Ensembl" id="ENSPANP00000019962.1"/>
    </source>
</evidence>
<name>A0A096P3N7_PAPAN</name>
<evidence type="ECO:0000313" key="2">
    <source>
        <dbReference type="Proteomes" id="UP000028761"/>
    </source>
</evidence>